<dbReference type="AlphaFoldDB" id="A0A0L0GAW5"/>
<accession>A0A0L0GAW5</accession>
<feature type="region of interest" description="Disordered" evidence="1">
    <location>
        <begin position="398"/>
        <end position="421"/>
    </location>
</feature>
<dbReference type="Proteomes" id="UP000054560">
    <property type="component" value="Unassembled WGS sequence"/>
</dbReference>
<evidence type="ECO:0000313" key="2">
    <source>
        <dbReference type="EMBL" id="KNC86036.1"/>
    </source>
</evidence>
<sequence length="421" mass="47642">MTGPKTRPLPTVGKQACDRLLSRLIRNLRRLTELCDKVESALAKKLALEDAKKVEIHLKLTRLLSEGQYSIKTLGKLQQSPNWISDVEGHLNTMMHVQEATDNIRLIQEPLRQLRELSLADIDTSTPQDLDQATVDEDFSETQAGPTVQQRWAPQYPTQAGSTSIASYLTKGLTTRGKLARERSLQNAQQRAQTIPTPEEMPANGPDWYQASNDNVHASRRARLLTNARNRAQTIPSSDEMPPNGPDWYQASNDNVHASRRARLLTNARNRAQTIPTSDEMPPNGPDWYQASKTLVNCFLEPADLHLDMDTPRNLSSSAKRSFDAFRRVRKSPQQQMNQSHVVTSLFRDRLQRHRKPRSPEELQENFQDAANVPIDTIAYRKNLPVHHNRYLKDSQAVKRHKGSEPTEPSITASTAAEMIM</sequence>
<organism evidence="2 3">
    <name type="scientific">Sphaeroforma arctica JP610</name>
    <dbReference type="NCBI Taxonomy" id="667725"/>
    <lineage>
        <taxon>Eukaryota</taxon>
        <taxon>Ichthyosporea</taxon>
        <taxon>Ichthyophonida</taxon>
        <taxon>Sphaeroforma</taxon>
    </lineage>
</organism>
<dbReference type="EMBL" id="KQ241671">
    <property type="protein sequence ID" value="KNC86036.1"/>
    <property type="molecule type" value="Genomic_DNA"/>
</dbReference>
<name>A0A0L0GAW5_9EUKA</name>
<dbReference type="GeneID" id="25902299"/>
<keyword evidence="3" id="KW-1185">Reference proteome</keyword>
<dbReference type="RefSeq" id="XP_014159938.1">
    <property type="nucleotide sequence ID" value="XM_014304463.1"/>
</dbReference>
<proteinExistence type="predicted"/>
<protein>
    <submittedName>
        <fullName evidence="2">Uncharacterized protein</fullName>
    </submittedName>
</protein>
<reference evidence="2 3" key="1">
    <citation type="submission" date="2011-02" db="EMBL/GenBank/DDBJ databases">
        <title>The Genome Sequence of Sphaeroforma arctica JP610.</title>
        <authorList>
            <consortium name="The Broad Institute Genome Sequencing Platform"/>
            <person name="Russ C."/>
            <person name="Cuomo C."/>
            <person name="Young S.K."/>
            <person name="Zeng Q."/>
            <person name="Gargeya S."/>
            <person name="Alvarado L."/>
            <person name="Berlin A."/>
            <person name="Chapman S.B."/>
            <person name="Chen Z."/>
            <person name="Freedman E."/>
            <person name="Gellesch M."/>
            <person name="Goldberg J."/>
            <person name="Griggs A."/>
            <person name="Gujja S."/>
            <person name="Heilman E."/>
            <person name="Heiman D."/>
            <person name="Howarth C."/>
            <person name="Mehta T."/>
            <person name="Neiman D."/>
            <person name="Pearson M."/>
            <person name="Roberts A."/>
            <person name="Saif S."/>
            <person name="Shea T."/>
            <person name="Shenoy N."/>
            <person name="Sisk P."/>
            <person name="Stolte C."/>
            <person name="Sykes S."/>
            <person name="White J."/>
            <person name="Yandava C."/>
            <person name="Burger G."/>
            <person name="Gray M.W."/>
            <person name="Holland P.W.H."/>
            <person name="King N."/>
            <person name="Lang F.B.F."/>
            <person name="Roger A.J."/>
            <person name="Ruiz-Trillo I."/>
            <person name="Haas B."/>
            <person name="Nusbaum C."/>
            <person name="Birren B."/>
        </authorList>
    </citation>
    <scope>NUCLEOTIDE SEQUENCE [LARGE SCALE GENOMIC DNA]</scope>
    <source>
        <strain evidence="2 3">JP610</strain>
    </source>
</reference>
<gene>
    <name evidence="2" type="ORF">SARC_01795</name>
</gene>
<evidence type="ECO:0000256" key="1">
    <source>
        <dbReference type="SAM" id="MobiDB-lite"/>
    </source>
</evidence>
<evidence type="ECO:0000313" key="3">
    <source>
        <dbReference type="Proteomes" id="UP000054560"/>
    </source>
</evidence>